<sequence>MLTNSDQGTGYSGGYNDKRNHNRQFATMLVHERAFAPLVPFRRHDIRNTMLHIRGSLLGNSQRKIKVPRTGITVIVRSLYFRPFIKFLGHTPVFPLSCPLSYPDYTSPLEIRTPKYSVPKKKASKGAHLMSRETAEGSITGKRKLLIIHEAMGGCGRNVIDIVNGVDSSKFEVTVVYGTSRIDDYYRKWIPTMNEHATLIPAPYLTRSLNPHATLHAIRKLRSIIKQVEPDIVHCHSSIAGTVGRLATAGLHVDKVFYSPHAYSFQAWEFSARKKRLFALLERIFSHMFTTCTFNVSAGERTLALEHRLDTPDKFKVVYNGIPDTAIPSRQEALTLLGLDKLPEDSIIVGSTVRLTAQKDPTTFLKIAQRVISAHPRMHFVCVSDGELRNDANRFIEENGLSSNVHLLGYRNDAERIVAAFDIYLLTSLYEGLPYSLVESLRAGVPIVATDVTGNNEAVRPGVNGYLFPIKNVEKGAEMVLKVYNTHFPAQQVRETYLDKFTVKKMLSDIQQSYLG</sequence>
<dbReference type="SUPFAM" id="SSF53756">
    <property type="entry name" value="UDP-Glycosyltransferase/glycogen phosphorylase"/>
    <property type="match status" value="1"/>
</dbReference>
<dbReference type="PANTHER" id="PTHR12526">
    <property type="entry name" value="GLYCOSYLTRANSFERASE"/>
    <property type="match status" value="1"/>
</dbReference>
<keyword evidence="1" id="KW-0328">Glycosyltransferase</keyword>
<feature type="domain" description="Glycosyltransferase subfamily 4-like N-terminal" evidence="3">
    <location>
        <begin position="152"/>
        <end position="323"/>
    </location>
</feature>
<dbReference type="Gene3D" id="3.40.50.2000">
    <property type="entry name" value="Glycogen Phosphorylase B"/>
    <property type="match status" value="2"/>
</dbReference>
<protein>
    <submittedName>
        <fullName evidence="4">Glycosyl transferase</fullName>
    </submittedName>
</protein>
<dbReference type="STRING" id="78345.BMERY_1719"/>
<dbReference type="EMBL" id="JGZC01000008">
    <property type="protein sequence ID" value="KFI69630.1"/>
    <property type="molecule type" value="Genomic_DNA"/>
</dbReference>
<evidence type="ECO:0000256" key="2">
    <source>
        <dbReference type="ARBA" id="ARBA00022679"/>
    </source>
</evidence>
<keyword evidence="2 4" id="KW-0808">Transferase</keyword>
<name>A0A087BF30_9BIFI</name>
<dbReference type="InterPro" id="IPR028098">
    <property type="entry name" value="Glyco_trans_4-like_N"/>
</dbReference>
<evidence type="ECO:0000313" key="4">
    <source>
        <dbReference type="EMBL" id="KFI69630.1"/>
    </source>
</evidence>
<dbReference type="Pfam" id="PF13439">
    <property type="entry name" value="Glyco_transf_4"/>
    <property type="match status" value="1"/>
</dbReference>
<accession>A0A087BF30</accession>
<organism evidence="4 5">
    <name type="scientific">Bifidobacterium merycicum</name>
    <dbReference type="NCBI Taxonomy" id="78345"/>
    <lineage>
        <taxon>Bacteria</taxon>
        <taxon>Bacillati</taxon>
        <taxon>Actinomycetota</taxon>
        <taxon>Actinomycetes</taxon>
        <taxon>Bifidobacteriales</taxon>
        <taxon>Bifidobacteriaceae</taxon>
        <taxon>Bifidobacterium</taxon>
    </lineage>
</organism>
<dbReference type="GO" id="GO:0016757">
    <property type="term" value="F:glycosyltransferase activity"/>
    <property type="evidence" value="ECO:0007669"/>
    <property type="project" value="UniProtKB-KW"/>
</dbReference>
<dbReference type="Proteomes" id="UP000029060">
    <property type="component" value="Unassembled WGS sequence"/>
</dbReference>
<gene>
    <name evidence="4" type="ORF">BMERY_1719</name>
</gene>
<evidence type="ECO:0000256" key="1">
    <source>
        <dbReference type="ARBA" id="ARBA00022676"/>
    </source>
</evidence>
<dbReference type="Pfam" id="PF13692">
    <property type="entry name" value="Glyco_trans_1_4"/>
    <property type="match status" value="1"/>
</dbReference>
<reference evidence="4 5" key="1">
    <citation type="submission" date="2014-03" db="EMBL/GenBank/DDBJ databases">
        <title>Genomics of Bifidobacteria.</title>
        <authorList>
            <person name="Ventura M."/>
            <person name="Milani C."/>
            <person name="Lugli G.A."/>
        </authorList>
    </citation>
    <scope>NUCLEOTIDE SEQUENCE [LARGE SCALE GENOMIC DNA]</scope>
    <source>
        <strain evidence="4 5">LMG 11341</strain>
    </source>
</reference>
<dbReference type="eggNOG" id="COG0438">
    <property type="taxonomic scope" value="Bacteria"/>
</dbReference>
<comment type="caution">
    <text evidence="4">The sequence shown here is derived from an EMBL/GenBank/DDBJ whole genome shotgun (WGS) entry which is preliminary data.</text>
</comment>
<dbReference type="AlphaFoldDB" id="A0A087BF30"/>
<evidence type="ECO:0000313" key="5">
    <source>
        <dbReference type="Proteomes" id="UP000029060"/>
    </source>
</evidence>
<dbReference type="PANTHER" id="PTHR12526:SF630">
    <property type="entry name" value="GLYCOSYLTRANSFERASE"/>
    <property type="match status" value="1"/>
</dbReference>
<evidence type="ECO:0000259" key="3">
    <source>
        <dbReference type="Pfam" id="PF13439"/>
    </source>
</evidence>
<proteinExistence type="predicted"/>
<keyword evidence="5" id="KW-1185">Reference proteome</keyword>